<dbReference type="EMBL" id="GU474849">
    <property type="protein sequence ID" value="ADI16908.1"/>
    <property type="molecule type" value="Genomic_DNA"/>
</dbReference>
<sequence>MRRRNNGRTRCSSLIRMSNIRHQSVAQIRALGVGFVAVIRRWVPANRLQDRVWVVVASSWCEFVYIERIHAHPESVWQITHPSPSKNPPLNFDQAIRLKAYPPIVVRDVVERTTALEGPDWRPRYRSDPRKGFRLLAPALTGNPGSQPNVLPAWFCRHRLVLPRQ</sequence>
<accession>E0XR67</accession>
<reference evidence="1" key="1">
    <citation type="journal article" date="2011" name="Environ. Microbiol.">
        <title>Time-series analyses of Monterey Bay coastal microbial picoplankton using a 'genome proxy' microarray.</title>
        <authorList>
            <person name="Rich V.I."/>
            <person name="Pham V.D."/>
            <person name="Eppley J."/>
            <person name="Shi Y."/>
            <person name="DeLong E.F."/>
        </authorList>
    </citation>
    <scope>NUCLEOTIDE SEQUENCE</scope>
</reference>
<proteinExistence type="predicted"/>
<protein>
    <submittedName>
        <fullName evidence="1">Uncharacterized protein</fullName>
    </submittedName>
</protein>
<organism evidence="1">
    <name type="scientific">uncultured gamma proteobacterium HF0010_16J05</name>
    <dbReference type="NCBI Taxonomy" id="710981"/>
    <lineage>
        <taxon>Bacteria</taxon>
        <taxon>Pseudomonadati</taxon>
        <taxon>Pseudomonadota</taxon>
        <taxon>Gammaproteobacteria</taxon>
        <taxon>environmental samples</taxon>
    </lineage>
</organism>
<evidence type="ECO:0000313" key="1">
    <source>
        <dbReference type="EMBL" id="ADI16908.1"/>
    </source>
</evidence>
<name>E0XR67_9GAMM</name>
<dbReference type="AlphaFoldDB" id="E0XR67"/>